<evidence type="ECO:0000313" key="1">
    <source>
        <dbReference type="EMBL" id="MBA6118028.1"/>
    </source>
</evidence>
<dbReference type="Proteomes" id="UP000553948">
    <property type="component" value="Unassembled WGS sequence"/>
</dbReference>
<sequence>MTLFCRLSLLILIAGTLLGNIVIASIGLVGLCGAAVYIDIRKDAAVPTPREPEFLA</sequence>
<accession>A0A7W2L3Y0</accession>
<proteinExistence type="predicted"/>
<name>A0A7W2L3Y0_PSEPU</name>
<reference evidence="1 2" key="1">
    <citation type="submission" date="2020-07" db="EMBL/GenBank/DDBJ databases">
        <title>Diversity of carbapenemase encoding genes among Pseudomonas putida group clinical isolates in a tertiary Brazilian hospital.</title>
        <authorList>
            <person name="Alberto-Lei F."/>
            <person name="Nodari C.S."/>
            <person name="Streling A.P."/>
            <person name="Paulino J.T."/>
            <person name="Bessa-Neto F.O."/>
            <person name="Cayo R."/>
            <person name="Gales A.C."/>
        </authorList>
    </citation>
    <scope>NUCLEOTIDE SEQUENCE [LARGE SCALE GENOMIC DNA]</scope>
    <source>
        <strain evidence="1 2">12464</strain>
    </source>
</reference>
<evidence type="ECO:0000313" key="2">
    <source>
        <dbReference type="Proteomes" id="UP000553948"/>
    </source>
</evidence>
<gene>
    <name evidence="1" type="ORF">H4C47_20135</name>
</gene>
<dbReference type="AlphaFoldDB" id="A0A7W2L3Y0"/>
<organism evidence="1 2">
    <name type="scientific">Pseudomonas putida</name>
    <name type="common">Arthrobacter siderocapsulatus</name>
    <dbReference type="NCBI Taxonomy" id="303"/>
    <lineage>
        <taxon>Bacteria</taxon>
        <taxon>Pseudomonadati</taxon>
        <taxon>Pseudomonadota</taxon>
        <taxon>Gammaproteobacteria</taxon>
        <taxon>Pseudomonadales</taxon>
        <taxon>Pseudomonadaceae</taxon>
        <taxon>Pseudomonas</taxon>
    </lineage>
</organism>
<comment type="caution">
    <text evidence="1">The sequence shown here is derived from an EMBL/GenBank/DDBJ whole genome shotgun (WGS) entry which is preliminary data.</text>
</comment>
<protein>
    <submittedName>
        <fullName evidence="1">Uncharacterized protein</fullName>
    </submittedName>
</protein>
<dbReference type="RefSeq" id="WP_176515420.1">
    <property type="nucleotide sequence ID" value="NZ_CP060529.1"/>
</dbReference>
<dbReference type="EMBL" id="JACGDG010000019">
    <property type="protein sequence ID" value="MBA6118028.1"/>
    <property type="molecule type" value="Genomic_DNA"/>
</dbReference>